<proteinExistence type="predicted"/>
<name>A0AAD5U063_9FUNG</name>
<evidence type="ECO:0000256" key="1">
    <source>
        <dbReference type="SAM" id="SignalP"/>
    </source>
</evidence>
<dbReference type="AlphaFoldDB" id="A0AAD5U063"/>
<reference evidence="2" key="1">
    <citation type="submission" date="2020-05" db="EMBL/GenBank/DDBJ databases">
        <title>Phylogenomic resolution of chytrid fungi.</title>
        <authorList>
            <person name="Stajich J.E."/>
            <person name="Amses K."/>
            <person name="Simmons R."/>
            <person name="Seto K."/>
            <person name="Myers J."/>
            <person name="Bonds A."/>
            <person name="Quandt C.A."/>
            <person name="Barry K."/>
            <person name="Liu P."/>
            <person name="Grigoriev I."/>
            <person name="Longcore J.E."/>
            <person name="James T.Y."/>
        </authorList>
    </citation>
    <scope>NUCLEOTIDE SEQUENCE</scope>
    <source>
        <strain evidence="2">JEL0476</strain>
    </source>
</reference>
<sequence length="250" mass="27638">MKLFLPTFCLLFAIALCDEKAAVAEKQPKSDDIQLSVKQKKGDPVFTELDPTCIDCSRVCNTLPASVSTAVSVQLIIPGGIPVFVGYFKNNNCNGETPAKEFRYKSEKSAHRVDITKLLKKENYGSLIWGDLKKVPAAEKQPKSDDIQLSVKQKKSDPVFTELKRTCVDCARVCNKLPASVTSATSVQLIVPGGIPVFVGYFKNDNCSGTTPAKEFKYKKEKSPHRKDITKLLQKEKYGSLIWGDLSEKA</sequence>
<feature type="signal peptide" evidence="1">
    <location>
        <begin position="1"/>
        <end position="24"/>
    </location>
</feature>
<feature type="chain" id="PRO_5042085936" evidence="1">
    <location>
        <begin position="25"/>
        <end position="250"/>
    </location>
</feature>
<gene>
    <name evidence="2" type="ORF">HK099_006514</name>
</gene>
<keyword evidence="3" id="KW-1185">Reference proteome</keyword>
<dbReference type="EMBL" id="JADGJW010000568">
    <property type="protein sequence ID" value="KAJ3215119.1"/>
    <property type="molecule type" value="Genomic_DNA"/>
</dbReference>
<keyword evidence="1" id="KW-0732">Signal</keyword>
<dbReference type="Proteomes" id="UP001211065">
    <property type="component" value="Unassembled WGS sequence"/>
</dbReference>
<organism evidence="2 3">
    <name type="scientific">Clydaea vesicula</name>
    <dbReference type="NCBI Taxonomy" id="447962"/>
    <lineage>
        <taxon>Eukaryota</taxon>
        <taxon>Fungi</taxon>
        <taxon>Fungi incertae sedis</taxon>
        <taxon>Chytridiomycota</taxon>
        <taxon>Chytridiomycota incertae sedis</taxon>
        <taxon>Chytridiomycetes</taxon>
        <taxon>Lobulomycetales</taxon>
        <taxon>Lobulomycetaceae</taxon>
        <taxon>Clydaea</taxon>
    </lineage>
</organism>
<accession>A0AAD5U063</accession>
<evidence type="ECO:0000313" key="2">
    <source>
        <dbReference type="EMBL" id="KAJ3215119.1"/>
    </source>
</evidence>
<comment type="caution">
    <text evidence="2">The sequence shown here is derived from an EMBL/GenBank/DDBJ whole genome shotgun (WGS) entry which is preliminary data.</text>
</comment>
<evidence type="ECO:0000313" key="3">
    <source>
        <dbReference type="Proteomes" id="UP001211065"/>
    </source>
</evidence>
<protein>
    <submittedName>
        <fullName evidence="2">Uncharacterized protein</fullName>
    </submittedName>
</protein>